<dbReference type="Proteomes" id="UP001595957">
    <property type="component" value="Unassembled WGS sequence"/>
</dbReference>
<keyword evidence="2" id="KW-0238">DNA-binding</keyword>
<evidence type="ECO:0000256" key="1">
    <source>
        <dbReference type="ARBA" id="ARBA00023015"/>
    </source>
</evidence>
<dbReference type="Pfam" id="PF12833">
    <property type="entry name" value="HTH_18"/>
    <property type="match status" value="1"/>
</dbReference>
<proteinExistence type="predicted"/>
<evidence type="ECO:0000259" key="5">
    <source>
        <dbReference type="PROSITE" id="PS01124"/>
    </source>
</evidence>
<evidence type="ECO:0000313" key="7">
    <source>
        <dbReference type="Proteomes" id="UP001595957"/>
    </source>
</evidence>
<keyword evidence="1" id="KW-0805">Transcription regulation</keyword>
<evidence type="ECO:0000256" key="2">
    <source>
        <dbReference type="ARBA" id="ARBA00023125"/>
    </source>
</evidence>
<gene>
    <name evidence="6" type="ORF">ACFO3E_14700</name>
</gene>
<dbReference type="PANTHER" id="PTHR47894:SF1">
    <property type="entry name" value="HTH-TYPE TRANSCRIPTIONAL REGULATOR VQSM"/>
    <property type="match status" value="1"/>
</dbReference>
<keyword evidence="3" id="KW-0804">Transcription</keyword>
<dbReference type="EMBL" id="JBHSFZ010000031">
    <property type="protein sequence ID" value="MFC4595434.1"/>
    <property type="molecule type" value="Genomic_DNA"/>
</dbReference>
<dbReference type="InterPro" id="IPR009057">
    <property type="entry name" value="Homeodomain-like_sf"/>
</dbReference>
<sequence>MTEPSSSSDRGKGLAAKQPPGVRRPNENLLATGHRFVARLLRLIESRGGDAQSVLATRNIDQPLAEFLGPGLLAVEKQKLRAIASHASVVAADMQSRKAGRALFRAGDWRLLFYCLTGSKSLREAIQRMEELLVAIDGRMGFASLNCSGSWARLTLRGARSGDEELDFIVSLHGELMFHSIFSWLIGVPLGGIAALDYPESAACYLDDDSWPFELRLGTPRSELIFAERMLDLPVLRTMDDCEAAPTLNFLFGLRDGNDPEEIARRSRQLMALVLREEARMLSLDELANELVLGRMTLRRRLSAAGTTFHKLRDEVRRGIAIDLVVNSDLPIEEIAERLDFCDSDSLRSAFHAWTGMAPTHYRRSMKPAAHPS</sequence>
<name>A0ABV9F595_9SPHN</name>
<dbReference type="RefSeq" id="WP_380805607.1">
    <property type="nucleotide sequence ID" value="NZ_JBHSFZ010000031.1"/>
</dbReference>
<dbReference type="PANTHER" id="PTHR47894">
    <property type="entry name" value="HTH-TYPE TRANSCRIPTIONAL REGULATOR GADX"/>
    <property type="match status" value="1"/>
</dbReference>
<evidence type="ECO:0000313" key="6">
    <source>
        <dbReference type="EMBL" id="MFC4595434.1"/>
    </source>
</evidence>
<reference evidence="7" key="1">
    <citation type="journal article" date="2019" name="Int. J. Syst. Evol. Microbiol.">
        <title>The Global Catalogue of Microorganisms (GCM) 10K type strain sequencing project: providing services to taxonomists for standard genome sequencing and annotation.</title>
        <authorList>
            <consortium name="The Broad Institute Genomics Platform"/>
            <consortium name="The Broad Institute Genome Sequencing Center for Infectious Disease"/>
            <person name="Wu L."/>
            <person name="Ma J."/>
        </authorList>
    </citation>
    <scope>NUCLEOTIDE SEQUENCE [LARGE SCALE GENOMIC DNA]</scope>
    <source>
        <strain evidence="7">NBRC 103632</strain>
    </source>
</reference>
<protein>
    <submittedName>
        <fullName evidence="6">Helix-turn-helix domain-containing protein</fullName>
    </submittedName>
</protein>
<dbReference type="InterPro" id="IPR018060">
    <property type="entry name" value="HTH_AraC"/>
</dbReference>
<dbReference type="Gene3D" id="1.10.10.60">
    <property type="entry name" value="Homeodomain-like"/>
    <property type="match status" value="1"/>
</dbReference>
<dbReference type="PROSITE" id="PS01124">
    <property type="entry name" value="HTH_ARAC_FAMILY_2"/>
    <property type="match status" value="1"/>
</dbReference>
<feature type="domain" description="HTH araC/xylS-type" evidence="5">
    <location>
        <begin position="268"/>
        <end position="365"/>
    </location>
</feature>
<dbReference type="SUPFAM" id="SSF46689">
    <property type="entry name" value="Homeodomain-like"/>
    <property type="match status" value="1"/>
</dbReference>
<accession>A0ABV9F595</accession>
<evidence type="ECO:0000256" key="4">
    <source>
        <dbReference type="SAM" id="MobiDB-lite"/>
    </source>
</evidence>
<feature type="region of interest" description="Disordered" evidence="4">
    <location>
        <begin position="1"/>
        <end position="27"/>
    </location>
</feature>
<organism evidence="6 7">
    <name type="scientific">Sphingobium tyrosinilyticum</name>
    <dbReference type="NCBI Taxonomy" id="2715436"/>
    <lineage>
        <taxon>Bacteria</taxon>
        <taxon>Pseudomonadati</taxon>
        <taxon>Pseudomonadota</taxon>
        <taxon>Alphaproteobacteria</taxon>
        <taxon>Sphingomonadales</taxon>
        <taxon>Sphingomonadaceae</taxon>
        <taxon>Sphingobium</taxon>
    </lineage>
</organism>
<evidence type="ECO:0000256" key="3">
    <source>
        <dbReference type="ARBA" id="ARBA00023163"/>
    </source>
</evidence>
<keyword evidence="7" id="KW-1185">Reference proteome</keyword>
<comment type="caution">
    <text evidence="6">The sequence shown here is derived from an EMBL/GenBank/DDBJ whole genome shotgun (WGS) entry which is preliminary data.</text>
</comment>
<dbReference type="SMART" id="SM00342">
    <property type="entry name" value="HTH_ARAC"/>
    <property type="match status" value="1"/>
</dbReference>